<keyword evidence="2" id="KW-0732">Signal</keyword>
<proteinExistence type="predicted"/>
<organism evidence="3 4">
    <name type="scientific">Flavobacterium haoranii</name>
    <dbReference type="NCBI Taxonomy" id="683124"/>
    <lineage>
        <taxon>Bacteria</taxon>
        <taxon>Pseudomonadati</taxon>
        <taxon>Bacteroidota</taxon>
        <taxon>Flavobacteriia</taxon>
        <taxon>Flavobacteriales</taxon>
        <taxon>Flavobacteriaceae</taxon>
        <taxon>Flavobacterium</taxon>
    </lineage>
</organism>
<keyword evidence="4" id="KW-1185">Reference proteome</keyword>
<dbReference type="InterPro" id="IPR011990">
    <property type="entry name" value="TPR-like_helical_dom_sf"/>
</dbReference>
<dbReference type="EMBL" id="FQZH01000001">
    <property type="protein sequence ID" value="SHI79795.1"/>
    <property type="molecule type" value="Genomic_DNA"/>
</dbReference>
<dbReference type="SUPFAM" id="SSF48452">
    <property type="entry name" value="TPR-like"/>
    <property type="match status" value="1"/>
</dbReference>
<feature type="signal peptide" evidence="2">
    <location>
        <begin position="1"/>
        <end position="19"/>
    </location>
</feature>
<evidence type="ECO:0000256" key="2">
    <source>
        <dbReference type="SAM" id="SignalP"/>
    </source>
</evidence>
<dbReference type="Gene3D" id="1.25.40.10">
    <property type="entry name" value="Tetratricopeptide repeat domain"/>
    <property type="match status" value="1"/>
</dbReference>
<dbReference type="AlphaFoldDB" id="A0A1M6E319"/>
<protein>
    <submittedName>
        <fullName evidence="3">Uncharacterized protein</fullName>
    </submittedName>
</protein>
<dbReference type="PROSITE" id="PS50005">
    <property type="entry name" value="TPR"/>
    <property type="match status" value="1"/>
</dbReference>
<dbReference type="InterPro" id="IPR019734">
    <property type="entry name" value="TPR_rpt"/>
</dbReference>
<reference evidence="3 4" key="1">
    <citation type="submission" date="2016-11" db="EMBL/GenBank/DDBJ databases">
        <authorList>
            <person name="Jaros S."/>
            <person name="Januszkiewicz K."/>
            <person name="Wedrychowicz H."/>
        </authorList>
    </citation>
    <scope>NUCLEOTIDE SEQUENCE [LARGE SCALE GENOMIC DNA]</scope>
    <source>
        <strain evidence="3 4">DSM 22807</strain>
    </source>
</reference>
<keyword evidence="1" id="KW-0802">TPR repeat</keyword>
<accession>A0A1M6E319</accession>
<name>A0A1M6E319_9FLAO</name>
<gene>
    <name evidence="3" type="ORF">SAMN05444337_0825</name>
</gene>
<evidence type="ECO:0000313" key="4">
    <source>
        <dbReference type="Proteomes" id="UP000184232"/>
    </source>
</evidence>
<dbReference type="STRING" id="683124.SAMN05444337_0825"/>
<dbReference type="Proteomes" id="UP000184232">
    <property type="component" value="Unassembled WGS sequence"/>
</dbReference>
<feature type="repeat" description="TPR" evidence="1">
    <location>
        <begin position="293"/>
        <end position="326"/>
    </location>
</feature>
<dbReference type="OrthoDB" id="1522899at2"/>
<feature type="chain" id="PRO_5013200704" evidence="2">
    <location>
        <begin position="20"/>
        <end position="455"/>
    </location>
</feature>
<evidence type="ECO:0000313" key="3">
    <source>
        <dbReference type="EMBL" id="SHI79795.1"/>
    </source>
</evidence>
<sequence length="455" mass="50913">MKTKLTLVLFAVVNFFASAQDCTETLSLMATSVKAKDVAAYDYLTTLRKNCANFDERVYRFGEFAIKQKIEAAGENKVEKEKYVRDLMKLYDEYYTNFPTSVYSQSVDVKKGLALFDNNVGSKEEIFALFDKAFKNDFSNFNDTRALYAYFELFVNDYKAGNKGIDLQHVFDKYDDISEKLSALSKEDSDALDVLLTKEEAGTPLDSKEEKAKRKLDANLEAIAVVLPSMDGIIVELSTCEKLIPFYQKSFEANKTNEQWLKRAADRLEAKECDSDPLFSKISEALYKLNPSADAAYKLGVVELQRKNTSKAMDYFNQAAGMYTDNTKKAAVYMKMAYAYKNSSKSQARTYAKKALAAKPSYGAAYLFIAQLYGNSINDCGSNPFEKRAMYWLAAQYADKAAAVDPSVKSSAANMAAGYRKAAPSRTEIFQSGKAGQRISFNCWVGESIVVPSLD</sequence>
<dbReference type="RefSeq" id="WP_072783395.1">
    <property type="nucleotide sequence ID" value="NZ_CP045292.1"/>
</dbReference>
<evidence type="ECO:0000256" key="1">
    <source>
        <dbReference type="PROSITE-ProRule" id="PRU00339"/>
    </source>
</evidence>